<evidence type="ECO:0000259" key="11">
    <source>
        <dbReference type="PROSITE" id="PS50262"/>
    </source>
</evidence>
<evidence type="ECO:0000256" key="8">
    <source>
        <dbReference type="ARBA" id="ARBA00023180"/>
    </source>
</evidence>
<name>A0A6Q2YVJ9_ESOLU</name>
<proteinExistence type="predicted"/>
<feature type="transmembrane region" description="Helical" evidence="10">
    <location>
        <begin position="94"/>
        <end position="123"/>
    </location>
</feature>
<evidence type="ECO:0000256" key="1">
    <source>
        <dbReference type="ARBA" id="ARBA00004141"/>
    </source>
</evidence>
<dbReference type="Bgee" id="ENSELUG00000022601">
    <property type="expression patterns" value="Expressed in ovary and 1 other cell type or tissue"/>
</dbReference>
<keyword evidence="7" id="KW-0675">Receptor</keyword>
<feature type="transmembrane region" description="Helical" evidence="10">
    <location>
        <begin position="235"/>
        <end position="261"/>
    </location>
</feature>
<dbReference type="InterPro" id="IPR050125">
    <property type="entry name" value="GPCR_opsins"/>
</dbReference>
<keyword evidence="4" id="KW-0297">G-protein coupled receptor</keyword>
<feature type="domain" description="G-protein coupled receptors family 1 profile" evidence="11">
    <location>
        <begin position="36"/>
        <end position="292"/>
    </location>
</feature>
<accession>A0A6Q2YVJ9</accession>
<sequence length="399" mass="44289">MGNASETALFVSTVSKELDILMGTLYSIFCVLSLLGNGILLLVAFCHRSFLKPAEFFIINLSISDLGMTLSLFPLAIPSAFAHKWLFDEITCRVYAMCGVLFGLCSLTSLTALSSVCCLKVSLPNYGNRFSPSHACVLLVAVWFYAAVFAIGPLAQWGRYRVEPYGTACCIDWHAPNHKLSALSYIICLFLFCYILPCTVIFLSYTFILLTLHSSRRAMQQHTSPQTNTTDAHSLIVKLSVAVCLGFLGAWSPYAIVAMWAAFSDASLVPPTAFALAAILAKSSIIYNPTVYLLCKPNFRKYLCRDTSMFCSRICRGSTQPEQKDLIGSTSQRNKDTRVSTCVSNGQPESHRVGLNFESNAFHVGQCKQNRTLQFSSVEIFQYIYKNRIALVDRSMRLT</sequence>
<keyword evidence="9" id="KW-0807">Transducer</keyword>
<dbReference type="SUPFAM" id="SSF81321">
    <property type="entry name" value="Family A G protein-coupled receptor-like"/>
    <property type="match status" value="1"/>
</dbReference>
<evidence type="ECO:0000256" key="5">
    <source>
        <dbReference type="ARBA" id="ARBA00023136"/>
    </source>
</evidence>
<dbReference type="Pfam" id="PF00001">
    <property type="entry name" value="7tm_1"/>
    <property type="match status" value="1"/>
</dbReference>
<comment type="subcellular location">
    <subcellularLocation>
        <location evidence="1">Membrane</location>
        <topology evidence="1">Multi-pass membrane protein</topology>
    </subcellularLocation>
</comment>
<evidence type="ECO:0000313" key="13">
    <source>
        <dbReference type="Proteomes" id="UP000265140"/>
    </source>
</evidence>
<dbReference type="GO" id="GO:0004930">
    <property type="term" value="F:G protein-coupled receptor activity"/>
    <property type="evidence" value="ECO:0007669"/>
    <property type="project" value="UniProtKB-KW"/>
</dbReference>
<dbReference type="OMA" id="ECLYRDT"/>
<dbReference type="FunCoup" id="A0A6Q2YVJ9">
    <property type="interactions" value="6"/>
</dbReference>
<reference evidence="13" key="1">
    <citation type="journal article" date="2014" name="PLoS ONE">
        <title>The genome and linkage map of the northern pike (Esox lucius): conserved synteny revealed between the salmonid sister group and the Neoteleostei.</title>
        <authorList>
            <person name="Rondeau E.B."/>
            <person name="Minkley D.R."/>
            <person name="Leong J.S."/>
            <person name="Messmer A.M."/>
            <person name="Jantzen J.R."/>
            <person name="von Schalburg K.R."/>
            <person name="Lemon C."/>
            <person name="Bird N.H."/>
            <person name="Koop B.F."/>
        </authorList>
    </citation>
    <scope>NUCLEOTIDE SEQUENCE</scope>
</reference>
<evidence type="ECO:0000256" key="3">
    <source>
        <dbReference type="ARBA" id="ARBA00022989"/>
    </source>
</evidence>
<dbReference type="Ensembl" id="ENSELUT00000058401.2">
    <property type="protein sequence ID" value="ENSELUP00000069507.2"/>
    <property type="gene ID" value="ENSELUG00000022601.3"/>
</dbReference>
<dbReference type="InterPro" id="IPR017452">
    <property type="entry name" value="GPCR_Rhodpsn_7TM"/>
</dbReference>
<feature type="transmembrane region" description="Helical" evidence="10">
    <location>
        <begin position="57"/>
        <end position="82"/>
    </location>
</feature>
<dbReference type="PANTHER" id="PTHR24240">
    <property type="entry name" value="OPSIN"/>
    <property type="match status" value="1"/>
</dbReference>
<feature type="transmembrane region" description="Helical" evidence="10">
    <location>
        <begin position="20"/>
        <end position="45"/>
    </location>
</feature>
<keyword evidence="3 10" id="KW-1133">Transmembrane helix</keyword>
<evidence type="ECO:0000256" key="7">
    <source>
        <dbReference type="ARBA" id="ARBA00023170"/>
    </source>
</evidence>
<keyword evidence="5 10" id="KW-0472">Membrane</keyword>
<evidence type="ECO:0000256" key="10">
    <source>
        <dbReference type="SAM" id="Phobius"/>
    </source>
</evidence>
<dbReference type="InParanoid" id="A0A6Q2YVJ9"/>
<dbReference type="PRINTS" id="PR00237">
    <property type="entry name" value="GPCRRHODOPSN"/>
</dbReference>
<evidence type="ECO:0000256" key="6">
    <source>
        <dbReference type="ARBA" id="ARBA00023157"/>
    </source>
</evidence>
<evidence type="ECO:0000256" key="4">
    <source>
        <dbReference type="ARBA" id="ARBA00023040"/>
    </source>
</evidence>
<keyword evidence="2 10" id="KW-0812">Transmembrane</keyword>
<organism evidence="12 13">
    <name type="scientific">Esox lucius</name>
    <name type="common">Northern pike</name>
    <dbReference type="NCBI Taxonomy" id="8010"/>
    <lineage>
        <taxon>Eukaryota</taxon>
        <taxon>Metazoa</taxon>
        <taxon>Chordata</taxon>
        <taxon>Craniata</taxon>
        <taxon>Vertebrata</taxon>
        <taxon>Euteleostomi</taxon>
        <taxon>Actinopterygii</taxon>
        <taxon>Neopterygii</taxon>
        <taxon>Teleostei</taxon>
        <taxon>Protacanthopterygii</taxon>
        <taxon>Esociformes</taxon>
        <taxon>Esocidae</taxon>
        <taxon>Esox</taxon>
    </lineage>
</organism>
<dbReference type="GO" id="GO:0016020">
    <property type="term" value="C:membrane"/>
    <property type="evidence" value="ECO:0007669"/>
    <property type="project" value="UniProtKB-SubCell"/>
</dbReference>
<dbReference type="AlphaFoldDB" id="A0A6Q2YVJ9"/>
<feature type="transmembrane region" description="Helical" evidence="10">
    <location>
        <begin position="135"/>
        <end position="155"/>
    </location>
</feature>
<keyword evidence="13" id="KW-1185">Reference proteome</keyword>
<evidence type="ECO:0000256" key="2">
    <source>
        <dbReference type="ARBA" id="ARBA00022692"/>
    </source>
</evidence>
<dbReference type="FunFam" id="1.20.1070.10:FF:000219">
    <property type="entry name" value="Opsin 5-like 2"/>
    <property type="match status" value="1"/>
</dbReference>
<evidence type="ECO:0000313" key="12">
    <source>
        <dbReference type="Ensembl" id="ENSELUP00000069507.2"/>
    </source>
</evidence>
<dbReference type="GO" id="GO:0007601">
    <property type="term" value="P:visual perception"/>
    <property type="evidence" value="ECO:0007669"/>
    <property type="project" value="InterPro"/>
</dbReference>
<dbReference type="Gene3D" id="1.20.1070.10">
    <property type="entry name" value="Rhodopsin 7-helix transmembrane proteins"/>
    <property type="match status" value="1"/>
</dbReference>
<reference evidence="12" key="2">
    <citation type="submission" date="2020-02" db="EMBL/GenBank/DDBJ databases">
        <title>Esox lucius (northern pike) genome, fEsoLuc1, primary haplotype.</title>
        <authorList>
            <person name="Myers G."/>
            <person name="Karagic N."/>
            <person name="Meyer A."/>
            <person name="Pippel M."/>
            <person name="Reichard M."/>
            <person name="Winkler S."/>
            <person name="Tracey A."/>
            <person name="Sims Y."/>
            <person name="Howe K."/>
            <person name="Rhie A."/>
            <person name="Formenti G."/>
            <person name="Durbin R."/>
            <person name="Fedrigo O."/>
            <person name="Jarvis E.D."/>
        </authorList>
    </citation>
    <scope>NUCLEOTIDE SEQUENCE [LARGE SCALE GENOMIC DNA]</scope>
</reference>
<evidence type="ECO:0000256" key="9">
    <source>
        <dbReference type="ARBA" id="ARBA00023224"/>
    </source>
</evidence>
<dbReference type="InterPro" id="IPR000276">
    <property type="entry name" value="GPCR_Rhodpsn"/>
</dbReference>
<keyword evidence="6" id="KW-1015">Disulfide bond</keyword>
<dbReference type="PROSITE" id="PS50262">
    <property type="entry name" value="G_PROTEIN_RECEP_F1_2"/>
    <property type="match status" value="1"/>
</dbReference>
<dbReference type="CDD" id="cd15074">
    <property type="entry name" value="7tmA_Opsin5_neuropsin"/>
    <property type="match status" value="1"/>
</dbReference>
<dbReference type="InterPro" id="IPR002962">
    <property type="entry name" value="Peropsin"/>
</dbReference>
<dbReference type="Proteomes" id="UP000265140">
    <property type="component" value="Chromosome 12"/>
</dbReference>
<feature type="transmembrane region" description="Helical" evidence="10">
    <location>
        <begin position="182"/>
        <end position="214"/>
    </location>
</feature>
<dbReference type="PRINTS" id="PR01244">
    <property type="entry name" value="PEROPSIN"/>
</dbReference>
<keyword evidence="8" id="KW-0325">Glycoprotein</keyword>
<reference evidence="12" key="4">
    <citation type="submission" date="2025-09" db="UniProtKB">
        <authorList>
            <consortium name="Ensembl"/>
        </authorList>
    </citation>
    <scope>IDENTIFICATION</scope>
</reference>
<protein>
    <recommendedName>
        <fullName evidence="11">G-protein coupled receptors family 1 profile domain-containing protein</fullName>
    </recommendedName>
</protein>
<dbReference type="GeneTree" id="ENSGT01120000271854"/>
<reference evidence="12" key="3">
    <citation type="submission" date="2025-08" db="UniProtKB">
        <authorList>
            <consortium name="Ensembl"/>
        </authorList>
    </citation>
    <scope>IDENTIFICATION</scope>
</reference>
<feature type="transmembrane region" description="Helical" evidence="10">
    <location>
        <begin position="273"/>
        <end position="295"/>
    </location>
</feature>